<evidence type="ECO:0000259" key="1">
    <source>
        <dbReference type="PROSITE" id="PS50943"/>
    </source>
</evidence>
<dbReference type="SUPFAM" id="SSF47413">
    <property type="entry name" value="lambda repressor-like DNA-binding domains"/>
    <property type="match status" value="1"/>
</dbReference>
<dbReference type="Proteomes" id="UP000253772">
    <property type="component" value="Chromosome c1"/>
</dbReference>
<dbReference type="SMART" id="SM00530">
    <property type="entry name" value="HTH_XRE"/>
    <property type="match status" value="1"/>
</dbReference>
<feature type="domain" description="HTH cro/C1-type" evidence="1">
    <location>
        <begin position="23"/>
        <end position="77"/>
    </location>
</feature>
<gene>
    <name evidence="2" type="ORF">DDF84_006100</name>
</gene>
<dbReference type="InterPro" id="IPR001387">
    <property type="entry name" value="Cro/C1-type_HTH"/>
</dbReference>
<dbReference type="Gene3D" id="1.10.260.40">
    <property type="entry name" value="lambda repressor-like DNA-binding domains"/>
    <property type="match status" value="1"/>
</dbReference>
<dbReference type="Pfam" id="PF01381">
    <property type="entry name" value="HTH_3"/>
    <property type="match status" value="1"/>
</dbReference>
<name>A0A482INZ6_9BURK</name>
<evidence type="ECO:0000313" key="2">
    <source>
        <dbReference type="EMBL" id="QBP09357.1"/>
    </source>
</evidence>
<sequence>MAHASSRGGCMTQPRRTHFGARLKQARLKRRLAVRQLGERSGIDYRSIYKYEDEKISPNIEAAAALALALHCSLDWLCGLGEEPGDAAVQRAGCKADIQPIDCAEAA</sequence>
<dbReference type="InterPro" id="IPR010982">
    <property type="entry name" value="Lambda_DNA-bd_dom_sf"/>
</dbReference>
<dbReference type="GO" id="GO:0003677">
    <property type="term" value="F:DNA binding"/>
    <property type="evidence" value="ECO:0007669"/>
    <property type="project" value="InterPro"/>
</dbReference>
<proteinExistence type="predicted"/>
<accession>A0A482INZ6</accession>
<dbReference type="AlphaFoldDB" id="A0A482INZ6"/>
<dbReference type="PROSITE" id="PS50943">
    <property type="entry name" value="HTH_CROC1"/>
    <property type="match status" value="1"/>
</dbReference>
<reference evidence="2 3" key="1">
    <citation type="submission" date="2019-03" db="EMBL/GenBank/DDBJ databases">
        <title>Comparative insights into the high quality Complete genome sequence of highly metal resistant Cupriavidus metallidurans strain BS1 isolated from a gold-copper mine.</title>
        <authorList>
            <person name="Mazhar H.S."/>
            <person name="Rensing C."/>
        </authorList>
    </citation>
    <scope>NUCLEOTIDE SEQUENCE [LARGE SCALE GENOMIC DNA]</scope>
    <source>
        <strain evidence="2 3">BS1</strain>
    </source>
</reference>
<evidence type="ECO:0000313" key="3">
    <source>
        <dbReference type="Proteomes" id="UP000253772"/>
    </source>
</evidence>
<dbReference type="CDD" id="cd00093">
    <property type="entry name" value="HTH_XRE"/>
    <property type="match status" value="1"/>
</dbReference>
<organism evidence="2 3">
    <name type="scientific">Cupriavidus metallidurans</name>
    <dbReference type="NCBI Taxonomy" id="119219"/>
    <lineage>
        <taxon>Bacteria</taxon>
        <taxon>Pseudomonadati</taxon>
        <taxon>Pseudomonadota</taxon>
        <taxon>Betaproteobacteria</taxon>
        <taxon>Burkholderiales</taxon>
        <taxon>Burkholderiaceae</taxon>
        <taxon>Cupriavidus</taxon>
    </lineage>
</organism>
<protein>
    <submittedName>
        <fullName evidence="2">XRE family transcriptional regulator</fullName>
    </submittedName>
</protein>
<dbReference type="EMBL" id="CP037900">
    <property type="protein sequence ID" value="QBP09357.1"/>
    <property type="molecule type" value="Genomic_DNA"/>
</dbReference>